<sequence length="92" mass="10038">MIYSVIMTEDMTGNVMDSTTLPLPSPIPFCHHPSTPTNCPPSPIHFCHHPSTPTTKPLLPPSFHPNHLSTSAITLPPQPPNQFCHHPSTPTT</sequence>
<dbReference type="AlphaFoldDB" id="A0AAE1EVX3"/>
<reference evidence="2" key="1">
    <citation type="submission" date="2023-10" db="EMBL/GenBank/DDBJ databases">
        <title>Genome assemblies of two species of porcelain crab, Petrolisthes cinctipes and Petrolisthes manimaculis (Anomura: Porcellanidae).</title>
        <authorList>
            <person name="Angst P."/>
        </authorList>
    </citation>
    <scope>NUCLEOTIDE SEQUENCE</scope>
    <source>
        <strain evidence="2">PB745_01</strain>
        <tissue evidence="2">Gill</tissue>
    </source>
</reference>
<accession>A0AAE1EVX3</accession>
<feature type="region of interest" description="Disordered" evidence="1">
    <location>
        <begin position="62"/>
        <end position="92"/>
    </location>
</feature>
<name>A0AAE1EVX3_PETCI</name>
<comment type="caution">
    <text evidence="2">The sequence shown here is derived from an EMBL/GenBank/DDBJ whole genome shotgun (WGS) entry which is preliminary data.</text>
</comment>
<evidence type="ECO:0000256" key="1">
    <source>
        <dbReference type="SAM" id="MobiDB-lite"/>
    </source>
</evidence>
<dbReference type="EMBL" id="JAWQEG010004260">
    <property type="protein sequence ID" value="KAK3862381.1"/>
    <property type="molecule type" value="Genomic_DNA"/>
</dbReference>
<protein>
    <submittedName>
        <fullName evidence="2">Uncharacterized protein</fullName>
    </submittedName>
</protein>
<organism evidence="2 3">
    <name type="scientific">Petrolisthes cinctipes</name>
    <name type="common">Flat porcelain crab</name>
    <dbReference type="NCBI Taxonomy" id="88211"/>
    <lineage>
        <taxon>Eukaryota</taxon>
        <taxon>Metazoa</taxon>
        <taxon>Ecdysozoa</taxon>
        <taxon>Arthropoda</taxon>
        <taxon>Crustacea</taxon>
        <taxon>Multicrustacea</taxon>
        <taxon>Malacostraca</taxon>
        <taxon>Eumalacostraca</taxon>
        <taxon>Eucarida</taxon>
        <taxon>Decapoda</taxon>
        <taxon>Pleocyemata</taxon>
        <taxon>Anomura</taxon>
        <taxon>Galatheoidea</taxon>
        <taxon>Porcellanidae</taxon>
        <taxon>Petrolisthes</taxon>
    </lineage>
</organism>
<evidence type="ECO:0000313" key="2">
    <source>
        <dbReference type="EMBL" id="KAK3862381.1"/>
    </source>
</evidence>
<evidence type="ECO:0000313" key="3">
    <source>
        <dbReference type="Proteomes" id="UP001286313"/>
    </source>
</evidence>
<dbReference type="Proteomes" id="UP001286313">
    <property type="component" value="Unassembled WGS sequence"/>
</dbReference>
<gene>
    <name evidence="2" type="ORF">Pcinc_031749</name>
</gene>
<proteinExistence type="predicted"/>
<keyword evidence="3" id="KW-1185">Reference proteome</keyword>